<dbReference type="AlphaFoldDB" id="A0A1E5GWB5"/>
<feature type="domain" description="HTH lacI-type" evidence="4">
    <location>
        <begin position="2"/>
        <end position="56"/>
    </location>
</feature>
<dbReference type="Pfam" id="PF00532">
    <property type="entry name" value="Peripla_BP_1"/>
    <property type="match status" value="1"/>
</dbReference>
<dbReference type="Pfam" id="PF00356">
    <property type="entry name" value="LacI"/>
    <property type="match status" value="1"/>
</dbReference>
<dbReference type="InterPro" id="IPR001761">
    <property type="entry name" value="Peripla_BP/Lac1_sug-bd_dom"/>
</dbReference>
<dbReference type="PANTHER" id="PTHR30146">
    <property type="entry name" value="LACI-RELATED TRANSCRIPTIONAL REPRESSOR"/>
    <property type="match status" value="1"/>
</dbReference>
<dbReference type="InterPro" id="IPR010982">
    <property type="entry name" value="Lambda_DNA-bd_dom_sf"/>
</dbReference>
<evidence type="ECO:0000259" key="4">
    <source>
        <dbReference type="PROSITE" id="PS50932"/>
    </source>
</evidence>
<accession>A0A1E5GWB5</accession>
<evidence type="ECO:0000256" key="2">
    <source>
        <dbReference type="ARBA" id="ARBA00023125"/>
    </source>
</evidence>
<dbReference type="EMBL" id="MIJY01000012">
    <property type="protein sequence ID" value="OEG16600.1"/>
    <property type="molecule type" value="Genomic_DNA"/>
</dbReference>
<dbReference type="PROSITE" id="PS50932">
    <property type="entry name" value="HTH_LACI_2"/>
    <property type="match status" value="1"/>
</dbReference>
<evidence type="ECO:0000313" key="6">
    <source>
        <dbReference type="Proteomes" id="UP000095094"/>
    </source>
</evidence>
<dbReference type="OrthoDB" id="9798934at2"/>
<dbReference type="GO" id="GO:0000976">
    <property type="term" value="F:transcription cis-regulatory region binding"/>
    <property type="evidence" value="ECO:0007669"/>
    <property type="project" value="TreeGrafter"/>
</dbReference>
<dbReference type="Gene3D" id="1.10.260.40">
    <property type="entry name" value="lambda repressor-like DNA-binding domains"/>
    <property type="match status" value="1"/>
</dbReference>
<dbReference type="InterPro" id="IPR028082">
    <property type="entry name" value="Peripla_BP_I"/>
</dbReference>
<dbReference type="GO" id="GO:0003700">
    <property type="term" value="F:DNA-binding transcription factor activity"/>
    <property type="evidence" value="ECO:0007669"/>
    <property type="project" value="TreeGrafter"/>
</dbReference>
<protein>
    <submittedName>
        <fullName evidence="5">LacI family transcriptional regulator</fullName>
    </submittedName>
</protein>
<name>A0A1E5GWB5_9ENTE</name>
<gene>
    <name evidence="5" type="ORF">BCR25_03095</name>
</gene>
<dbReference type="PANTHER" id="PTHR30146:SF105">
    <property type="entry name" value="CATABOLITE CONTROL PROTEIN B"/>
    <property type="match status" value="1"/>
</dbReference>
<organism evidence="5 6">
    <name type="scientific">Enterococcus termitis</name>
    <dbReference type="NCBI Taxonomy" id="332950"/>
    <lineage>
        <taxon>Bacteria</taxon>
        <taxon>Bacillati</taxon>
        <taxon>Bacillota</taxon>
        <taxon>Bacilli</taxon>
        <taxon>Lactobacillales</taxon>
        <taxon>Enterococcaceae</taxon>
        <taxon>Enterococcus</taxon>
    </lineage>
</organism>
<evidence type="ECO:0000256" key="3">
    <source>
        <dbReference type="ARBA" id="ARBA00023163"/>
    </source>
</evidence>
<sequence>MANIRDIARLSGYSVSTVSRVLNNHPYVSEDKRQKVLAIMKELDYIPNIKARHLSNGKSKHIAVMIPFADHPYTDKIVSGILKAAFKAEYKVTLLPTNYDLAVEQRYLDELAAKAWDGMIITSKKISFDIIAGYLKYAPIVCCEDTEEFPISCVAIDRKKSYRDLLTLLKDQGSKKIGLTVGRPEKDSASTAIALEAYREVIGLTEPSLIFRDCRTYEDGIAAGEYFSQFDALDVIVTNGDDVAAGILQTLSLTEVTVIGEENLLSSRLLKFPTVDHHLDLCGEKAFELLIGNYIKTIIIPYNFIEPF</sequence>
<dbReference type="InterPro" id="IPR000843">
    <property type="entry name" value="HTH_LacI"/>
</dbReference>
<dbReference type="Gene3D" id="3.40.50.2300">
    <property type="match status" value="2"/>
</dbReference>
<evidence type="ECO:0000256" key="1">
    <source>
        <dbReference type="ARBA" id="ARBA00023015"/>
    </source>
</evidence>
<reference evidence="6" key="1">
    <citation type="submission" date="2016-09" db="EMBL/GenBank/DDBJ databases">
        <authorList>
            <person name="Gulvik C.A."/>
        </authorList>
    </citation>
    <scope>NUCLEOTIDE SEQUENCE [LARGE SCALE GENOMIC DNA]</scope>
    <source>
        <strain evidence="6">LMG 8895</strain>
    </source>
</reference>
<evidence type="ECO:0000313" key="5">
    <source>
        <dbReference type="EMBL" id="OEG16600.1"/>
    </source>
</evidence>
<dbReference type="SUPFAM" id="SSF53822">
    <property type="entry name" value="Periplasmic binding protein-like I"/>
    <property type="match status" value="1"/>
</dbReference>
<dbReference type="CDD" id="cd01392">
    <property type="entry name" value="HTH_LacI"/>
    <property type="match status" value="1"/>
</dbReference>
<dbReference type="PATRIC" id="fig|332950.4.peg.1395"/>
<comment type="caution">
    <text evidence="5">The sequence shown here is derived from an EMBL/GenBank/DDBJ whole genome shotgun (WGS) entry which is preliminary data.</text>
</comment>
<dbReference type="CDD" id="cd06286">
    <property type="entry name" value="PBP1_CcpB-like"/>
    <property type="match status" value="1"/>
</dbReference>
<keyword evidence="1" id="KW-0805">Transcription regulation</keyword>
<dbReference type="Proteomes" id="UP000095094">
    <property type="component" value="Unassembled WGS sequence"/>
</dbReference>
<dbReference type="SUPFAM" id="SSF47413">
    <property type="entry name" value="lambda repressor-like DNA-binding domains"/>
    <property type="match status" value="1"/>
</dbReference>
<keyword evidence="6" id="KW-1185">Reference proteome</keyword>
<keyword evidence="3" id="KW-0804">Transcription</keyword>
<proteinExistence type="predicted"/>
<keyword evidence="2" id="KW-0238">DNA-binding</keyword>
<dbReference type="RefSeq" id="WP_069662998.1">
    <property type="nucleotide sequence ID" value="NZ_JBHUJJ010000001.1"/>
</dbReference>
<dbReference type="SMART" id="SM00354">
    <property type="entry name" value="HTH_LACI"/>
    <property type="match status" value="1"/>
</dbReference>